<dbReference type="PANTHER" id="PTHR30203:SF24">
    <property type="entry name" value="BLR4935 PROTEIN"/>
    <property type="match status" value="1"/>
</dbReference>
<protein>
    <submittedName>
        <fullName evidence="2">Cobalt-zinc-cadmium efflux system outer membrane protein</fullName>
    </submittedName>
</protein>
<comment type="caution">
    <text evidence="2">The sequence shown here is derived from an EMBL/GenBank/DDBJ whole genome shotgun (WGS) entry which is preliminary data.</text>
</comment>
<dbReference type="EMBL" id="JACIGE010000004">
    <property type="protein sequence ID" value="MBB4246988.1"/>
    <property type="molecule type" value="Genomic_DNA"/>
</dbReference>
<evidence type="ECO:0000256" key="1">
    <source>
        <dbReference type="ARBA" id="ARBA00007613"/>
    </source>
</evidence>
<organism evidence="2 3">
    <name type="scientific">Rhodocyclus tenuis</name>
    <name type="common">Rhodospirillum tenue</name>
    <dbReference type="NCBI Taxonomy" id="1066"/>
    <lineage>
        <taxon>Bacteria</taxon>
        <taxon>Pseudomonadati</taxon>
        <taxon>Pseudomonadota</taxon>
        <taxon>Betaproteobacteria</taxon>
        <taxon>Rhodocyclales</taxon>
        <taxon>Rhodocyclaceae</taxon>
        <taxon>Rhodocyclus</taxon>
    </lineage>
</organism>
<dbReference type="OrthoDB" id="9772909at2"/>
<dbReference type="InterPro" id="IPR003423">
    <property type="entry name" value="OMP_efflux"/>
</dbReference>
<dbReference type="GO" id="GO:0015562">
    <property type="term" value="F:efflux transmembrane transporter activity"/>
    <property type="evidence" value="ECO:0007669"/>
    <property type="project" value="InterPro"/>
</dbReference>
<proteinExistence type="inferred from homology"/>
<dbReference type="Gene3D" id="1.20.1600.10">
    <property type="entry name" value="Outer membrane efflux proteins (OEP)"/>
    <property type="match status" value="1"/>
</dbReference>
<comment type="similarity">
    <text evidence="1">Belongs to the outer membrane factor (OMF) (TC 1.B.17) family.</text>
</comment>
<dbReference type="PANTHER" id="PTHR30203">
    <property type="entry name" value="OUTER MEMBRANE CATION EFFLUX PROTEIN"/>
    <property type="match status" value="1"/>
</dbReference>
<evidence type="ECO:0000313" key="3">
    <source>
        <dbReference type="Proteomes" id="UP000587070"/>
    </source>
</evidence>
<accession>A0A840G8F4</accession>
<dbReference type="Pfam" id="PF02321">
    <property type="entry name" value="OEP"/>
    <property type="match status" value="2"/>
</dbReference>
<gene>
    <name evidence="2" type="ORF">GGD90_001354</name>
</gene>
<keyword evidence="3" id="KW-1185">Reference proteome</keyword>
<sequence>MFSPLSRLFSSCKTPHPVATPRRRFPGREALLAALAIGLAPQVLLAENAYTLDELLRMANSDNRAVLAARNQLEAARAGIRTAGAFPNPEIEYLSGQSRARQIGANAGDLRTITVTQPLPLPGQRGLREEAATAVADAVGADLAGFEAATAARVKLGFYDVLRRDAEIRATQEDAALSEQIRKRIELRVTTGEAPRYELIKADAELLNARKVAASAEFRAQQARAALRQAVGEALPASFRVRGELDGGAPAASSSPLPALATLREEVLARNPELARARAETQRAERQLSLERSLRLPTLAVRASKEQDPELNSSRVGVVLTVPLWDQRSGPVGEAAAQLARARNTLVSQEFALTQSVEAAYRQYEIAAAQVNALEAGIIRQAEAALRVAEAAYRFGERGILDYLDAQRVYRAARNELISARFELAAARIEIERLRASH</sequence>
<reference evidence="2 3" key="1">
    <citation type="submission" date="2020-08" db="EMBL/GenBank/DDBJ databases">
        <title>Genome sequencing of Purple Non-Sulfur Bacteria from various extreme environments.</title>
        <authorList>
            <person name="Mayer M."/>
        </authorList>
    </citation>
    <scope>NUCLEOTIDE SEQUENCE [LARGE SCALE GENOMIC DNA]</scope>
    <source>
        <strain evidence="2 3">2761</strain>
    </source>
</reference>
<name>A0A840G8F4_RHOTE</name>
<dbReference type="InterPro" id="IPR010131">
    <property type="entry name" value="MdtP/NodT-like"/>
</dbReference>
<dbReference type="SUPFAM" id="SSF56954">
    <property type="entry name" value="Outer membrane efflux proteins (OEP)"/>
    <property type="match status" value="1"/>
</dbReference>
<dbReference type="RefSeq" id="WP_153115503.1">
    <property type="nucleotide sequence ID" value="NZ_JACIGE010000004.1"/>
</dbReference>
<dbReference type="Proteomes" id="UP000587070">
    <property type="component" value="Unassembled WGS sequence"/>
</dbReference>
<evidence type="ECO:0000313" key="2">
    <source>
        <dbReference type="EMBL" id="MBB4246988.1"/>
    </source>
</evidence>
<dbReference type="AlphaFoldDB" id="A0A840G8F4"/>